<comment type="similarity">
    <text evidence="2">Belongs to the ABC transporter superfamily.</text>
</comment>
<organism evidence="10 11">
    <name type="scientific">Pseudonocardia humida</name>
    <dbReference type="NCBI Taxonomy" id="2800819"/>
    <lineage>
        <taxon>Bacteria</taxon>
        <taxon>Bacillati</taxon>
        <taxon>Actinomycetota</taxon>
        <taxon>Actinomycetes</taxon>
        <taxon>Pseudonocardiales</taxon>
        <taxon>Pseudonocardiaceae</taxon>
        <taxon>Pseudonocardia</taxon>
    </lineage>
</organism>
<evidence type="ECO:0000256" key="3">
    <source>
        <dbReference type="ARBA" id="ARBA00022448"/>
    </source>
</evidence>
<dbReference type="CDD" id="cd03257">
    <property type="entry name" value="ABC_NikE_OppD_transporters"/>
    <property type="match status" value="1"/>
</dbReference>
<dbReference type="InterPro" id="IPR050388">
    <property type="entry name" value="ABC_Ni/Peptide_Import"/>
</dbReference>
<keyword evidence="11" id="KW-1185">Reference proteome</keyword>
<dbReference type="PANTHER" id="PTHR43297">
    <property type="entry name" value="OLIGOPEPTIDE TRANSPORT ATP-BINDING PROTEIN APPD"/>
    <property type="match status" value="1"/>
</dbReference>
<dbReference type="PROSITE" id="PS00211">
    <property type="entry name" value="ABC_TRANSPORTER_1"/>
    <property type="match status" value="1"/>
</dbReference>
<evidence type="ECO:0000256" key="4">
    <source>
        <dbReference type="ARBA" id="ARBA00022475"/>
    </source>
</evidence>
<keyword evidence="3" id="KW-0813">Transport</keyword>
<feature type="compositionally biased region" description="Polar residues" evidence="8">
    <location>
        <begin position="1"/>
        <end position="13"/>
    </location>
</feature>
<dbReference type="InterPro" id="IPR013563">
    <property type="entry name" value="Oligopep_ABC_C"/>
</dbReference>
<name>A0ABT0ZZG2_9PSEU</name>
<comment type="subcellular location">
    <subcellularLocation>
        <location evidence="1">Cell membrane</location>
        <topology evidence="1">Peripheral membrane protein</topology>
    </subcellularLocation>
</comment>
<evidence type="ECO:0000256" key="5">
    <source>
        <dbReference type="ARBA" id="ARBA00022741"/>
    </source>
</evidence>
<feature type="domain" description="ABC transporter" evidence="9">
    <location>
        <begin position="61"/>
        <end position="310"/>
    </location>
</feature>
<accession>A0ABT0ZZG2</accession>
<dbReference type="InterPro" id="IPR027417">
    <property type="entry name" value="P-loop_NTPase"/>
</dbReference>
<dbReference type="EMBL" id="JAGSOV010000032">
    <property type="protein sequence ID" value="MCO1656131.1"/>
    <property type="molecule type" value="Genomic_DNA"/>
</dbReference>
<evidence type="ECO:0000256" key="8">
    <source>
        <dbReference type="SAM" id="MobiDB-lite"/>
    </source>
</evidence>
<dbReference type="PANTHER" id="PTHR43297:SF2">
    <property type="entry name" value="DIPEPTIDE TRANSPORT ATP-BINDING PROTEIN DPPD"/>
    <property type="match status" value="1"/>
</dbReference>
<dbReference type="SUPFAM" id="SSF52540">
    <property type="entry name" value="P-loop containing nucleoside triphosphate hydrolases"/>
    <property type="match status" value="1"/>
</dbReference>
<feature type="region of interest" description="Disordered" evidence="8">
    <location>
        <begin position="1"/>
        <end position="57"/>
    </location>
</feature>
<dbReference type="InterPro" id="IPR003593">
    <property type="entry name" value="AAA+_ATPase"/>
</dbReference>
<proteinExistence type="inferred from homology"/>
<dbReference type="Pfam" id="PF00005">
    <property type="entry name" value="ABC_tran"/>
    <property type="match status" value="1"/>
</dbReference>
<dbReference type="SMART" id="SM00382">
    <property type="entry name" value="AAA"/>
    <property type="match status" value="1"/>
</dbReference>
<keyword evidence="6 10" id="KW-0067">ATP-binding</keyword>
<evidence type="ECO:0000313" key="10">
    <source>
        <dbReference type="EMBL" id="MCO1656131.1"/>
    </source>
</evidence>
<sequence>MSELASESSNTAPAQRRPSASEGVRCELASEPVAEREDVLATATAAAPPPRRDPDRTEPLLVVDDLRIRFVGRGRTVHAVNGLSYSLAPGRTLAIIGESGSGKSVAARALMGLLPPTARVSGSARFDGTEMVGLSEREARRHRGADIAMVFQDPARSLNPTMRIGAQIAEAVRAHSDLPKAAAHRRAVELLSLVHLPAPQRRFHEYPHQLSGGMRQRVMIAIALAGEPRLLVADEATTALDVTTQAQIMELLLELQQRLGTAIVLISHDLGLAASYADDVVVMYAGRVVERARTADLFAHVRMPYTGALLGAIPRLEREPHSLLPVVPGQPPDLSALPRGCPFRPRCSSATDRCAEDPPLQEHEPGHWWACWHPLPDARPDAPAKEGV</sequence>
<evidence type="ECO:0000256" key="7">
    <source>
        <dbReference type="ARBA" id="ARBA00023136"/>
    </source>
</evidence>
<evidence type="ECO:0000313" key="11">
    <source>
        <dbReference type="Proteomes" id="UP001165283"/>
    </source>
</evidence>
<evidence type="ECO:0000259" key="9">
    <source>
        <dbReference type="PROSITE" id="PS50893"/>
    </source>
</evidence>
<evidence type="ECO:0000256" key="2">
    <source>
        <dbReference type="ARBA" id="ARBA00005417"/>
    </source>
</evidence>
<gene>
    <name evidence="10" type="ORF">KDL28_13815</name>
</gene>
<keyword evidence="5" id="KW-0547">Nucleotide-binding</keyword>
<keyword evidence="4" id="KW-1003">Cell membrane</keyword>
<dbReference type="NCBIfam" id="TIGR01727">
    <property type="entry name" value="oligo_HPY"/>
    <property type="match status" value="1"/>
</dbReference>
<keyword evidence="7" id="KW-0472">Membrane</keyword>
<dbReference type="Pfam" id="PF08352">
    <property type="entry name" value="oligo_HPY"/>
    <property type="match status" value="1"/>
</dbReference>
<comment type="caution">
    <text evidence="10">The sequence shown here is derived from an EMBL/GenBank/DDBJ whole genome shotgun (WGS) entry which is preliminary data.</text>
</comment>
<protein>
    <submittedName>
        <fullName evidence="10">ABC transporter ATP-binding protein</fullName>
    </submittedName>
</protein>
<dbReference type="Proteomes" id="UP001165283">
    <property type="component" value="Unassembled WGS sequence"/>
</dbReference>
<evidence type="ECO:0000256" key="6">
    <source>
        <dbReference type="ARBA" id="ARBA00022840"/>
    </source>
</evidence>
<dbReference type="InterPro" id="IPR003439">
    <property type="entry name" value="ABC_transporter-like_ATP-bd"/>
</dbReference>
<dbReference type="GO" id="GO:0005524">
    <property type="term" value="F:ATP binding"/>
    <property type="evidence" value="ECO:0007669"/>
    <property type="project" value="UniProtKB-KW"/>
</dbReference>
<reference evidence="10" key="1">
    <citation type="submission" date="2021-04" db="EMBL/GenBank/DDBJ databases">
        <title>Pseudonocardia sp. nov., isolated from sandy soil of mangrove forest.</title>
        <authorList>
            <person name="Zan Z."/>
            <person name="Huang R."/>
            <person name="Liu W."/>
        </authorList>
    </citation>
    <scope>NUCLEOTIDE SEQUENCE</scope>
    <source>
        <strain evidence="10">S2-4</strain>
    </source>
</reference>
<dbReference type="InterPro" id="IPR017871">
    <property type="entry name" value="ABC_transporter-like_CS"/>
</dbReference>
<evidence type="ECO:0000256" key="1">
    <source>
        <dbReference type="ARBA" id="ARBA00004202"/>
    </source>
</evidence>
<dbReference type="PROSITE" id="PS50893">
    <property type="entry name" value="ABC_TRANSPORTER_2"/>
    <property type="match status" value="1"/>
</dbReference>
<dbReference type="Gene3D" id="3.40.50.300">
    <property type="entry name" value="P-loop containing nucleotide triphosphate hydrolases"/>
    <property type="match status" value="1"/>
</dbReference>